<dbReference type="AlphaFoldDB" id="I4EFL0"/>
<sequence>MSGEVTYIPKDCSHEFRLLETCETIFWDGSGDHTVDLFYCTRCLMYQHRWREDYADTIEEDHAQRK</sequence>
<proteinExistence type="predicted"/>
<dbReference type="Proteomes" id="UP000004221">
    <property type="component" value="Unassembled WGS sequence"/>
</dbReference>
<name>I4EFL0_9BACT</name>
<gene>
    <name evidence="1" type="ORF">NITHO_2310015</name>
</gene>
<reference evidence="1 2" key="1">
    <citation type="journal article" date="2012" name="ISME J.">
        <title>Nitrification expanded: discovery, physiology and genomics of a nitrite-oxidizing bacterium from the phylum Chloroflexi.</title>
        <authorList>
            <person name="Sorokin D.Y."/>
            <person name="Lucker S."/>
            <person name="Vejmelkova D."/>
            <person name="Kostrikina N.A."/>
            <person name="Kleerebezem R."/>
            <person name="Rijpstra W.I."/>
            <person name="Damste J.S."/>
            <person name="Le Paslier D."/>
            <person name="Muyzer G."/>
            <person name="Wagner M."/>
            <person name="van Loosdrecht M.C."/>
            <person name="Daims H."/>
        </authorList>
    </citation>
    <scope>NUCLEOTIDE SEQUENCE [LARGE SCALE GENOMIC DNA]</scope>
    <source>
        <strain evidence="2">none</strain>
    </source>
</reference>
<dbReference type="RefSeq" id="WP_008476662.1">
    <property type="nucleotide sequence ID" value="NZ_CAGS01000148.1"/>
</dbReference>
<organism evidence="1 2">
    <name type="scientific">Nitrolancea hollandica Lb</name>
    <dbReference type="NCBI Taxonomy" id="1129897"/>
    <lineage>
        <taxon>Bacteria</taxon>
        <taxon>Pseudomonadati</taxon>
        <taxon>Thermomicrobiota</taxon>
        <taxon>Thermomicrobia</taxon>
        <taxon>Sphaerobacterales</taxon>
        <taxon>Sphaerobacterineae</taxon>
        <taxon>Sphaerobacteraceae</taxon>
        <taxon>Nitrolancea</taxon>
    </lineage>
</organism>
<protein>
    <submittedName>
        <fullName evidence="1">Uncharacterized protein</fullName>
    </submittedName>
</protein>
<dbReference type="EMBL" id="CAGS01000148">
    <property type="protein sequence ID" value="CCF83472.1"/>
    <property type="molecule type" value="Genomic_DNA"/>
</dbReference>
<accession>I4EFL0</accession>
<comment type="caution">
    <text evidence="1">The sequence shown here is derived from an EMBL/GenBank/DDBJ whole genome shotgun (WGS) entry which is preliminary data.</text>
</comment>
<evidence type="ECO:0000313" key="1">
    <source>
        <dbReference type="EMBL" id="CCF83472.1"/>
    </source>
</evidence>
<keyword evidence="2" id="KW-1185">Reference proteome</keyword>
<evidence type="ECO:0000313" key="2">
    <source>
        <dbReference type="Proteomes" id="UP000004221"/>
    </source>
</evidence>